<dbReference type="Proteomes" id="UP000299102">
    <property type="component" value="Unassembled WGS sequence"/>
</dbReference>
<dbReference type="Gene3D" id="3.40.50.300">
    <property type="entry name" value="P-loop containing nucleotide triphosphate hydrolases"/>
    <property type="match status" value="1"/>
</dbReference>
<dbReference type="GO" id="GO:0005634">
    <property type="term" value="C:nucleus"/>
    <property type="evidence" value="ECO:0007669"/>
    <property type="project" value="UniProtKB-SubCell"/>
</dbReference>
<dbReference type="OrthoDB" id="258143at2759"/>
<dbReference type="FunFam" id="2.60.120.1030:FF:000001">
    <property type="entry name" value="Protein CLP1 homolog 5"/>
    <property type="match status" value="1"/>
</dbReference>
<dbReference type="Pfam" id="PF16573">
    <property type="entry name" value="CLP1_N"/>
    <property type="match status" value="1"/>
</dbReference>
<comment type="caution">
    <text evidence="9">The sequence shown here is derived from an EMBL/GenBank/DDBJ whole genome shotgun (WGS) entry which is preliminary data.</text>
</comment>
<feature type="domain" description="Clp1 N-terminal" evidence="7">
    <location>
        <begin position="10"/>
        <end position="91"/>
    </location>
</feature>
<dbReference type="SUPFAM" id="SSF52540">
    <property type="entry name" value="P-loop containing nucleoside triphosphate hydrolases"/>
    <property type="match status" value="2"/>
</dbReference>
<dbReference type="InterPro" id="IPR045116">
    <property type="entry name" value="Clp1/Grc3"/>
</dbReference>
<dbReference type="Gene3D" id="2.60.120.1030">
    <property type="entry name" value="Clp1, DNA binding domain"/>
    <property type="match status" value="1"/>
</dbReference>
<feature type="compositionally biased region" description="Basic residues" evidence="6">
    <location>
        <begin position="319"/>
        <end position="328"/>
    </location>
</feature>
<dbReference type="PANTHER" id="PTHR12755">
    <property type="entry name" value="CLEAVAGE/POLYADENYLATION FACTOR IA SUBUNIT CLP1P"/>
    <property type="match status" value="1"/>
</dbReference>
<keyword evidence="5" id="KW-0539">Nucleus</keyword>
<keyword evidence="4" id="KW-0067">ATP-binding</keyword>
<accession>A0A4C1UDJ1</accession>
<sequence length="366" mass="41839">MTEVQLQEFKLDPDSELRFEVESKNEKVVLEVKSGYAELFGTELVKGKPYEFHTGAKVAVFTWHGCTVELRGRTETIYLNVHAALEQQRVAAEQEGARGPVTMVVGPGDVGKSTLVRILLNYAVRMGRRPIFVDLDIGQGHISVPGTIGALLVERPASIEEGFSQQAPLVYHFGHKSPSDNLELYNTIVSRLAEVIAERCEKNKKVTVEKILKGDYSLKMKKIIMDSCILPTLTYSSQTWIFTNIIKNKIRSCQHAMERSILKLRRIDKKRNTDIRNKTKLVDALQHTMTLKWKWAGHIARYQDKRWTTQTTNWPGPSGKRHRGRQKKRWADDIVKIAGKNWTTTAQNRHNWKKMEEAFTRTGAIQ</sequence>
<dbReference type="STRING" id="151549.A0A4C1UDJ1"/>
<dbReference type="CDD" id="cd01983">
    <property type="entry name" value="SIMIBI"/>
    <property type="match status" value="1"/>
</dbReference>
<dbReference type="InterPro" id="IPR038239">
    <property type="entry name" value="Clp1_N_sf"/>
</dbReference>
<feature type="region of interest" description="Disordered" evidence="6">
    <location>
        <begin position="309"/>
        <end position="329"/>
    </location>
</feature>
<dbReference type="InterPro" id="IPR032324">
    <property type="entry name" value="Clp1_N"/>
</dbReference>
<keyword evidence="2" id="KW-0507">mRNA processing</keyword>
<evidence type="ECO:0000313" key="10">
    <source>
        <dbReference type="Proteomes" id="UP000299102"/>
    </source>
</evidence>
<gene>
    <name evidence="9" type="primary">cbc</name>
    <name evidence="9" type="ORF">EVAR_19295_1</name>
</gene>
<evidence type="ECO:0000313" key="9">
    <source>
        <dbReference type="EMBL" id="GBP24419.1"/>
    </source>
</evidence>
<protein>
    <submittedName>
        <fullName evidence="9">Protein CLP1 homolog</fullName>
    </submittedName>
</protein>
<dbReference type="AlphaFoldDB" id="A0A4C1UDJ1"/>
<dbReference type="PANTHER" id="PTHR12755:SF6">
    <property type="entry name" value="POLYRIBONUCLEOTIDE 5'-HYDROXYL-KINASE CLP1"/>
    <property type="match status" value="1"/>
</dbReference>
<dbReference type="Pfam" id="PF16575">
    <property type="entry name" value="CLP1_P"/>
    <property type="match status" value="1"/>
</dbReference>
<comment type="subcellular location">
    <subcellularLocation>
        <location evidence="1">Nucleus</location>
    </subcellularLocation>
</comment>
<organism evidence="9 10">
    <name type="scientific">Eumeta variegata</name>
    <name type="common">Bagworm moth</name>
    <name type="synonym">Eumeta japonica</name>
    <dbReference type="NCBI Taxonomy" id="151549"/>
    <lineage>
        <taxon>Eukaryota</taxon>
        <taxon>Metazoa</taxon>
        <taxon>Ecdysozoa</taxon>
        <taxon>Arthropoda</taxon>
        <taxon>Hexapoda</taxon>
        <taxon>Insecta</taxon>
        <taxon>Pterygota</taxon>
        <taxon>Neoptera</taxon>
        <taxon>Endopterygota</taxon>
        <taxon>Lepidoptera</taxon>
        <taxon>Glossata</taxon>
        <taxon>Ditrysia</taxon>
        <taxon>Tineoidea</taxon>
        <taxon>Psychidae</taxon>
        <taxon>Oiketicinae</taxon>
        <taxon>Eumeta</taxon>
    </lineage>
</organism>
<keyword evidence="10" id="KW-1185">Reference proteome</keyword>
<evidence type="ECO:0000259" key="8">
    <source>
        <dbReference type="Pfam" id="PF16575"/>
    </source>
</evidence>
<dbReference type="GO" id="GO:0006397">
    <property type="term" value="P:mRNA processing"/>
    <property type="evidence" value="ECO:0007669"/>
    <property type="project" value="UniProtKB-KW"/>
</dbReference>
<evidence type="ECO:0000256" key="6">
    <source>
        <dbReference type="SAM" id="MobiDB-lite"/>
    </source>
</evidence>
<keyword evidence="3" id="KW-0547">Nucleotide-binding</keyword>
<feature type="domain" description="Clp1 P-loop" evidence="8">
    <location>
        <begin position="106"/>
        <end position="208"/>
    </location>
</feature>
<evidence type="ECO:0000256" key="5">
    <source>
        <dbReference type="ARBA" id="ARBA00023242"/>
    </source>
</evidence>
<proteinExistence type="predicted"/>
<name>A0A4C1UDJ1_EUMVA</name>
<reference evidence="9 10" key="1">
    <citation type="journal article" date="2019" name="Commun. Biol.">
        <title>The bagworm genome reveals a unique fibroin gene that provides high tensile strength.</title>
        <authorList>
            <person name="Kono N."/>
            <person name="Nakamura H."/>
            <person name="Ohtoshi R."/>
            <person name="Tomita M."/>
            <person name="Numata K."/>
            <person name="Arakawa K."/>
        </authorList>
    </citation>
    <scope>NUCLEOTIDE SEQUENCE [LARGE SCALE GENOMIC DNA]</scope>
</reference>
<evidence type="ECO:0000256" key="4">
    <source>
        <dbReference type="ARBA" id="ARBA00022840"/>
    </source>
</evidence>
<dbReference type="InterPro" id="IPR032319">
    <property type="entry name" value="CLP1_P"/>
</dbReference>
<dbReference type="EMBL" id="BGZK01000161">
    <property type="protein sequence ID" value="GBP24419.1"/>
    <property type="molecule type" value="Genomic_DNA"/>
</dbReference>
<evidence type="ECO:0000259" key="7">
    <source>
        <dbReference type="Pfam" id="PF16573"/>
    </source>
</evidence>
<evidence type="ECO:0000256" key="1">
    <source>
        <dbReference type="ARBA" id="ARBA00004123"/>
    </source>
</evidence>
<evidence type="ECO:0000256" key="2">
    <source>
        <dbReference type="ARBA" id="ARBA00022664"/>
    </source>
</evidence>
<dbReference type="GO" id="GO:0051731">
    <property type="term" value="F:polynucleotide 5'-hydroxyl-kinase activity"/>
    <property type="evidence" value="ECO:0007669"/>
    <property type="project" value="InterPro"/>
</dbReference>
<dbReference type="GO" id="GO:0005524">
    <property type="term" value="F:ATP binding"/>
    <property type="evidence" value="ECO:0007669"/>
    <property type="project" value="UniProtKB-KW"/>
</dbReference>
<dbReference type="InterPro" id="IPR027417">
    <property type="entry name" value="P-loop_NTPase"/>
</dbReference>
<evidence type="ECO:0000256" key="3">
    <source>
        <dbReference type="ARBA" id="ARBA00022741"/>
    </source>
</evidence>
<dbReference type="GO" id="GO:0006388">
    <property type="term" value="P:tRNA splicing, via endonucleolytic cleavage and ligation"/>
    <property type="evidence" value="ECO:0007669"/>
    <property type="project" value="TreeGrafter"/>
</dbReference>